<dbReference type="EMBL" id="JADKPN010000011">
    <property type="protein sequence ID" value="MBF4764861.1"/>
    <property type="molecule type" value="Genomic_DNA"/>
</dbReference>
<comment type="caution">
    <text evidence="2">The sequence shown here is derived from an EMBL/GenBank/DDBJ whole genome shotgun (WGS) entry which is preliminary data.</text>
</comment>
<keyword evidence="3" id="KW-1185">Reference proteome</keyword>
<protein>
    <submittedName>
        <fullName evidence="2">Phosphotransferase</fullName>
    </submittedName>
</protein>
<reference evidence="2" key="1">
    <citation type="submission" date="2020-11" db="EMBL/GenBank/DDBJ databases">
        <title>Nocardioides sp. nov., isolated from Soil of Cynanchum wilfordii Hemsley rhizosphere.</title>
        <authorList>
            <person name="Lee J.-S."/>
            <person name="Suh M.K."/>
            <person name="Kim J.-S."/>
        </authorList>
    </citation>
    <scope>NUCLEOTIDE SEQUENCE</scope>
    <source>
        <strain evidence="2">KCTC 19275</strain>
    </source>
</reference>
<dbReference type="PANTHER" id="PTHR22603">
    <property type="entry name" value="CHOLINE/ETHANOALAMINE KINASE"/>
    <property type="match status" value="1"/>
</dbReference>
<dbReference type="GO" id="GO:0004305">
    <property type="term" value="F:ethanolamine kinase activity"/>
    <property type="evidence" value="ECO:0007669"/>
    <property type="project" value="TreeGrafter"/>
</dbReference>
<dbReference type="Proteomes" id="UP000640489">
    <property type="component" value="Unassembled WGS sequence"/>
</dbReference>
<gene>
    <name evidence="2" type="ORF">ISU07_17135</name>
</gene>
<dbReference type="Pfam" id="PF01636">
    <property type="entry name" value="APH"/>
    <property type="match status" value="1"/>
</dbReference>
<dbReference type="SUPFAM" id="SSF56112">
    <property type="entry name" value="Protein kinase-like (PK-like)"/>
    <property type="match status" value="1"/>
</dbReference>
<sequence length="311" mass="33770">MVEEGEGDADNGVGALLDQVPALAGPRSVADLPGGLTNRNLRVTTSTGDYVVRLSSSDAGLLGIDRDAEHANTRAAAEAGVGARVVDYRPDLGMLVITFLPGSALTNETIGGPGVLGRCARALRVLQAGPRFVNDFDMFARQAGYLADVRRHGFRLPEGYDDFAPQWERVRRALAVRPAVTVPCNNDLLAGNYIDDGERVWLIDYEYSGNNDPAFELGNTSTECDLTTEQTDELVAAFMGGPDRPAYATFRARVELQALCSSYGWSLWGFIQAASSTIDYDFYSWGMERYEKAARRFTSDGFDALLDKVAA</sequence>
<name>A0A930YE14_9ACTN</name>
<dbReference type="RefSeq" id="WP_194708101.1">
    <property type="nucleotide sequence ID" value="NZ_JADKPN010000011.1"/>
</dbReference>
<dbReference type="AlphaFoldDB" id="A0A930YE14"/>
<dbReference type="InterPro" id="IPR011009">
    <property type="entry name" value="Kinase-like_dom_sf"/>
</dbReference>
<organism evidence="2 3">
    <name type="scientific">Nocardioides islandensis</name>
    <dbReference type="NCBI Taxonomy" id="433663"/>
    <lineage>
        <taxon>Bacteria</taxon>
        <taxon>Bacillati</taxon>
        <taxon>Actinomycetota</taxon>
        <taxon>Actinomycetes</taxon>
        <taxon>Propionibacteriales</taxon>
        <taxon>Nocardioidaceae</taxon>
        <taxon>Nocardioides</taxon>
    </lineage>
</organism>
<proteinExistence type="predicted"/>
<dbReference type="GO" id="GO:0005737">
    <property type="term" value="C:cytoplasm"/>
    <property type="evidence" value="ECO:0007669"/>
    <property type="project" value="TreeGrafter"/>
</dbReference>
<dbReference type="GO" id="GO:0006646">
    <property type="term" value="P:phosphatidylethanolamine biosynthetic process"/>
    <property type="evidence" value="ECO:0007669"/>
    <property type="project" value="TreeGrafter"/>
</dbReference>
<dbReference type="InterPro" id="IPR002575">
    <property type="entry name" value="Aminoglycoside_PTrfase"/>
</dbReference>
<accession>A0A930YE14</accession>
<dbReference type="CDD" id="cd05151">
    <property type="entry name" value="ChoK-like"/>
    <property type="match status" value="1"/>
</dbReference>
<dbReference type="Gene3D" id="3.30.200.20">
    <property type="entry name" value="Phosphorylase Kinase, domain 1"/>
    <property type="match status" value="1"/>
</dbReference>
<evidence type="ECO:0000259" key="1">
    <source>
        <dbReference type="Pfam" id="PF01636"/>
    </source>
</evidence>
<feature type="domain" description="Aminoglycoside phosphotransferase" evidence="1">
    <location>
        <begin position="31"/>
        <end position="248"/>
    </location>
</feature>
<dbReference type="Gene3D" id="3.90.1200.10">
    <property type="match status" value="1"/>
</dbReference>
<dbReference type="PANTHER" id="PTHR22603:SF66">
    <property type="entry name" value="ETHANOLAMINE KINASE"/>
    <property type="match status" value="1"/>
</dbReference>
<evidence type="ECO:0000313" key="3">
    <source>
        <dbReference type="Proteomes" id="UP000640489"/>
    </source>
</evidence>
<evidence type="ECO:0000313" key="2">
    <source>
        <dbReference type="EMBL" id="MBF4764861.1"/>
    </source>
</evidence>